<sequence>MASRTLRLRILHSNDIHSHFEQMPSIAAAFKELRGSAGEEHTLTLDVGDHIDRVRIETEGSGGSANLAIMNETGYDAVTIGNNEGLTLSQDSLNLLYGSEARFTVLCSNLLEATSGQIPRWGKAYHIIEKAGIKVGLIGVTAYFPDFYQLLGWDIKEPLSITSELVRELRPQVDLIVVLSHLGLRNDQRMADETQGIDLILGGHTHHLLEEPLRMGETYVCAAGKFGQYFGVVDIEIDAHSRQKVKVSASIHEASSYPADAHIAELVDRYRSSSEQVLSRQVAYLEQPLSAEWYEEAPLGNLLAAGIRRWTHADIAIVNAGQLLGGLEMGAVSMGRLLQICPSPINPCRMLLTGERIWKALEESRIPEFMEKPLYGFGFRGKVLGTLNVDGMRVEYDASAPAYSKIKRVWIGSEQLVMEKEYVVGTIDMFTFGIGFLSLSEGTEIEYILPNFIRDVIREELQETGAIQASQVKRWAHVDINDSSKNH</sequence>
<dbReference type="CDD" id="cd00845">
    <property type="entry name" value="MPP_UshA_N_like"/>
    <property type="match status" value="1"/>
</dbReference>
<dbReference type="InterPro" id="IPR006179">
    <property type="entry name" value="5_nucleotidase/apyrase"/>
</dbReference>
<dbReference type="InterPro" id="IPR029052">
    <property type="entry name" value="Metallo-depent_PP-like"/>
</dbReference>
<keyword evidence="6" id="KW-1185">Reference proteome</keyword>
<dbReference type="Gene3D" id="3.60.21.10">
    <property type="match status" value="1"/>
</dbReference>
<dbReference type="Pfam" id="PF00149">
    <property type="entry name" value="Metallophos"/>
    <property type="match status" value="1"/>
</dbReference>
<evidence type="ECO:0000313" key="5">
    <source>
        <dbReference type="EMBL" id="MCU6797261.1"/>
    </source>
</evidence>
<evidence type="ECO:0000313" key="6">
    <source>
        <dbReference type="Proteomes" id="UP001652445"/>
    </source>
</evidence>
<protein>
    <submittedName>
        <fullName evidence="5">Bifunctional metallophosphatase/5'-nucleotidase</fullName>
    </submittedName>
</protein>
<keyword evidence="2" id="KW-0547">Nucleotide-binding</keyword>
<dbReference type="PANTHER" id="PTHR11575:SF23">
    <property type="entry name" value="5-NUCLEOTIDASE FAMILY PROTEIN"/>
    <property type="match status" value="1"/>
</dbReference>
<dbReference type="RefSeq" id="WP_262688071.1">
    <property type="nucleotide sequence ID" value="NZ_JAOQIO010000115.1"/>
</dbReference>
<dbReference type="InterPro" id="IPR008334">
    <property type="entry name" value="5'-Nucleotdase_C"/>
</dbReference>
<dbReference type="SUPFAM" id="SSF56300">
    <property type="entry name" value="Metallo-dependent phosphatases"/>
    <property type="match status" value="1"/>
</dbReference>
<evidence type="ECO:0000259" key="4">
    <source>
        <dbReference type="Pfam" id="PF02872"/>
    </source>
</evidence>
<dbReference type="SUPFAM" id="SSF55816">
    <property type="entry name" value="5'-nucleotidase (syn. UDP-sugar hydrolase), C-terminal domain"/>
    <property type="match status" value="1"/>
</dbReference>
<feature type="domain" description="Calcineurin-like phosphoesterase" evidence="3">
    <location>
        <begin position="8"/>
        <end position="207"/>
    </location>
</feature>
<dbReference type="InterPro" id="IPR004843">
    <property type="entry name" value="Calcineurin-like_PHP"/>
</dbReference>
<dbReference type="Proteomes" id="UP001652445">
    <property type="component" value="Unassembled WGS sequence"/>
</dbReference>
<evidence type="ECO:0000256" key="1">
    <source>
        <dbReference type="ARBA" id="ARBA00022729"/>
    </source>
</evidence>
<evidence type="ECO:0000256" key="2">
    <source>
        <dbReference type="RuleBase" id="RU362119"/>
    </source>
</evidence>
<comment type="caution">
    <text evidence="5">The sequence shown here is derived from an EMBL/GenBank/DDBJ whole genome shotgun (WGS) entry which is preliminary data.</text>
</comment>
<evidence type="ECO:0000259" key="3">
    <source>
        <dbReference type="Pfam" id="PF00149"/>
    </source>
</evidence>
<gene>
    <name evidence="5" type="ORF">OB236_34545</name>
</gene>
<keyword evidence="1" id="KW-0732">Signal</keyword>
<comment type="similarity">
    <text evidence="2">Belongs to the 5'-nucleotidase family.</text>
</comment>
<dbReference type="InterPro" id="IPR036907">
    <property type="entry name" value="5'-Nucleotdase_C_sf"/>
</dbReference>
<reference evidence="5 6" key="1">
    <citation type="submission" date="2022-09" db="EMBL/GenBank/DDBJ databases">
        <authorList>
            <person name="Han X.L."/>
            <person name="Wang Q."/>
            <person name="Lu T."/>
        </authorList>
    </citation>
    <scope>NUCLEOTIDE SEQUENCE [LARGE SCALE GENOMIC DNA]</scope>
    <source>
        <strain evidence="5 6">WQ 127069</strain>
    </source>
</reference>
<accession>A0ABT2UTC1</accession>
<name>A0ABT2UTC1_9BACL</name>
<dbReference type="Gene3D" id="3.90.780.10">
    <property type="entry name" value="5'-Nucleotidase, C-terminal domain"/>
    <property type="match status" value="1"/>
</dbReference>
<dbReference type="Pfam" id="PF02872">
    <property type="entry name" value="5_nucleotid_C"/>
    <property type="match status" value="1"/>
</dbReference>
<dbReference type="PANTHER" id="PTHR11575">
    <property type="entry name" value="5'-NUCLEOTIDASE-RELATED"/>
    <property type="match status" value="1"/>
</dbReference>
<organism evidence="5 6">
    <name type="scientific">Paenibacillus baimaensis</name>
    <dbReference type="NCBI Taxonomy" id="2982185"/>
    <lineage>
        <taxon>Bacteria</taxon>
        <taxon>Bacillati</taxon>
        <taxon>Bacillota</taxon>
        <taxon>Bacilli</taxon>
        <taxon>Bacillales</taxon>
        <taxon>Paenibacillaceae</taxon>
        <taxon>Paenibacillus</taxon>
    </lineage>
</organism>
<keyword evidence="2" id="KW-0378">Hydrolase</keyword>
<proteinExistence type="inferred from homology"/>
<feature type="domain" description="5'-Nucleotidase C-terminal" evidence="4">
    <location>
        <begin position="291"/>
        <end position="429"/>
    </location>
</feature>
<dbReference type="PRINTS" id="PR01607">
    <property type="entry name" value="APYRASEFAMLY"/>
</dbReference>
<dbReference type="EMBL" id="JAOQIO010000115">
    <property type="protein sequence ID" value="MCU6797261.1"/>
    <property type="molecule type" value="Genomic_DNA"/>
</dbReference>